<gene>
    <name evidence="1" type="ORF">H7849_19950</name>
</gene>
<sequence length="285" mass="32312">MSKITSGAKTPSISLAWLRGLKPWPTFVSTLLLILCALFSPQIAGSQNNTQDANAKKARAALDAMVQALGGDRWLNLQNTYIEGRTSGFYQGKPTGAIGDFYSYHVFPDKDRVELTKKRDVVDIFLANQGWEITYRGKRELPADQRDEFMRRRDHSIEVAVKVWMKDPGTILLFDGQSLAERHLADQVTLISASNDSITIQMDAETHLPLRRSFQWRDPLYKDKNDDSEEYDNYQTIDGIPTPFAITRFHNGDMTNQRFVYKAAYNVPLPQNAFDVDATAAKIKK</sequence>
<dbReference type="Proteomes" id="UP000515312">
    <property type="component" value="Chromosome"/>
</dbReference>
<evidence type="ECO:0000313" key="1">
    <source>
        <dbReference type="EMBL" id="QNI31335.1"/>
    </source>
</evidence>
<accession>A0A7G8BFL5</accession>
<dbReference type="AlphaFoldDB" id="A0A7G8BFL5"/>
<name>A0A7G8BFL5_9BACT</name>
<dbReference type="KEGG" id="adin:H7849_19950"/>
<organism evidence="1 2">
    <name type="scientific">Alloacidobacterium dinghuense</name>
    <dbReference type="NCBI Taxonomy" id="2763107"/>
    <lineage>
        <taxon>Bacteria</taxon>
        <taxon>Pseudomonadati</taxon>
        <taxon>Acidobacteriota</taxon>
        <taxon>Terriglobia</taxon>
        <taxon>Terriglobales</taxon>
        <taxon>Acidobacteriaceae</taxon>
        <taxon>Alloacidobacterium</taxon>
    </lineage>
</organism>
<evidence type="ECO:0000313" key="2">
    <source>
        <dbReference type="Proteomes" id="UP000515312"/>
    </source>
</evidence>
<proteinExistence type="predicted"/>
<evidence type="ECO:0008006" key="3">
    <source>
        <dbReference type="Google" id="ProtNLM"/>
    </source>
</evidence>
<dbReference type="RefSeq" id="WP_186741889.1">
    <property type="nucleotide sequence ID" value="NZ_CP060394.1"/>
</dbReference>
<reference evidence="1 2" key="1">
    <citation type="submission" date="2020-08" db="EMBL/GenBank/DDBJ databases">
        <title>Edaphobacter telluris sp. nov. and Acidobacterium dinghuensis sp. nov., two acidobacteria isolated from forest soil.</title>
        <authorList>
            <person name="Fu J."/>
            <person name="Qiu L."/>
        </authorList>
    </citation>
    <scope>NUCLEOTIDE SEQUENCE [LARGE SCALE GENOMIC DNA]</scope>
    <source>
        <strain evidence="1">4Y35</strain>
    </source>
</reference>
<dbReference type="EMBL" id="CP060394">
    <property type="protein sequence ID" value="QNI31335.1"/>
    <property type="molecule type" value="Genomic_DNA"/>
</dbReference>
<protein>
    <recommendedName>
        <fullName evidence="3">Outer membrane lipoprotein-sorting protein</fullName>
    </recommendedName>
</protein>
<keyword evidence="2" id="KW-1185">Reference proteome</keyword>